<comment type="caution">
    <text evidence="1">The sequence shown here is derived from an EMBL/GenBank/DDBJ whole genome shotgun (WGS) entry which is preliminary data.</text>
</comment>
<reference evidence="1" key="1">
    <citation type="submission" date="2019-07" db="EMBL/GenBank/DDBJ databases">
        <title>Toxilogical consequences of a new and cryptic species of cyanobacteria (Komarekiella delphini-convector) recovered from the epidermis of a bottlenose dolphin and 1500 ft. in the air.</title>
        <authorList>
            <person name="Brown A.O."/>
            <person name="Dvorak P."/>
            <person name="Villanueva C.D."/>
            <person name="Foss A.J."/>
            <person name="Garvey A.D."/>
            <person name="Gibson Q.A."/>
            <person name="Johansen J.R."/>
            <person name="Casamatta D.A."/>
        </authorList>
    </citation>
    <scope>NUCLEOTIDE SEQUENCE</scope>
    <source>
        <strain evidence="1">SJRDD-AB1</strain>
    </source>
</reference>
<dbReference type="SUPFAM" id="SSF52266">
    <property type="entry name" value="SGNH hydrolase"/>
    <property type="match status" value="1"/>
</dbReference>
<name>A0AA40T269_9NOST</name>
<dbReference type="GO" id="GO:0016787">
    <property type="term" value="F:hydrolase activity"/>
    <property type="evidence" value="ECO:0007669"/>
    <property type="project" value="UniProtKB-KW"/>
</dbReference>
<dbReference type="AlphaFoldDB" id="A0AA40T269"/>
<evidence type="ECO:0000313" key="1">
    <source>
        <dbReference type="EMBL" id="MBD6619318.1"/>
    </source>
</evidence>
<dbReference type="Gene3D" id="3.40.50.1110">
    <property type="entry name" value="SGNH hydrolase"/>
    <property type="match status" value="1"/>
</dbReference>
<evidence type="ECO:0000313" key="2">
    <source>
        <dbReference type="Proteomes" id="UP001165986"/>
    </source>
</evidence>
<dbReference type="CDD" id="cd00229">
    <property type="entry name" value="SGNH_hydrolase"/>
    <property type="match status" value="1"/>
</dbReference>
<accession>A0AA40T269</accession>
<keyword evidence="2" id="KW-1185">Reference proteome</keyword>
<keyword evidence="1" id="KW-0378">Hydrolase</keyword>
<sequence length="425" mass="47961">MTLTLGLLLSGIVLGLAVVEIGLRIAGIESNTFYTVDEHRGWAGRPYAAGWVRDEGEAYVQHNSEGFHDQEHPQVKPENTLRIALLGDSFTEAVQVPQAQGIAAVIERELKNCPTLAGRDVEVMNFGVNAYGTDQELLTLRQKVWNYSPDLILLNFYTGNDVINNSRTLTQKMVSKTAMDNSALTKPYFVYKDGDWVIDASFVNMDTYRSQQSWWHQVYLKLQDNLRILQVLKQAKYAFALPHQDNERQLFEPMQQGKQDPQPAKLSPLTDPEWQNVWKQTEWLVYNTATDPEWQEAWQLTEGLISLIHHEAIAKKANFAVVTVTTALQVNPDPTVRHAQEVSGVTDWFYPEKRIAALGEREGFSTINLAQSFQTYAEENNVCLHGFDNTFPCDGHWNALGHQLAGKIVAKTLCKQGLAKIITNS</sequence>
<dbReference type="InterPro" id="IPR036514">
    <property type="entry name" value="SGNH_hydro_sf"/>
</dbReference>
<organism evidence="1 2">
    <name type="scientific">Komarekiella delphini-convector SJRDD-AB1</name>
    <dbReference type="NCBI Taxonomy" id="2593771"/>
    <lineage>
        <taxon>Bacteria</taxon>
        <taxon>Bacillati</taxon>
        <taxon>Cyanobacteriota</taxon>
        <taxon>Cyanophyceae</taxon>
        <taxon>Nostocales</taxon>
        <taxon>Nostocaceae</taxon>
        <taxon>Komarekiella</taxon>
        <taxon>Komarekiella delphini-convector</taxon>
    </lineage>
</organism>
<proteinExistence type="predicted"/>
<protein>
    <submittedName>
        <fullName evidence="1">SGNH/GDSL hydrolase family protein</fullName>
    </submittedName>
</protein>
<gene>
    <name evidence="1" type="ORF">FNW02_26695</name>
</gene>
<dbReference type="Proteomes" id="UP001165986">
    <property type="component" value="Unassembled WGS sequence"/>
</dbReference>
<dbReference type="EMBL" id="VJXY01000039">
    <property type="protein sequence ID" value="MBD6619318.1"/>
    <property type="molecule type" value="Genomic_DNA"/>
</dbReference>